<dbReference type="AlphaFoldDB" id="A0AAN6H0M1"/>
<evidence type="ECO:0000313" key="1">
    <source>
        <dbReference type="EMBL" id="KAK0951470.1"/>
    </source>
</evidence>
<sequence>MVEYLHAPVAHDAFFRKYASKKFMKASIVLRQWAKKWAPKYLDNVQEQPSSGKTPRS</sequence>
<keyword evidence="2" id="KW-1185">Reference proteome</keyword>
<comment type="caution">
    <text evidence="1">The sequence shown here is derived from an EMBL/GenBank/DDBJ whole genome shotgun (WGS) entry which is preliminary data.</text>
</comment>
<accession>A0AAN6H0M1</accession>
<gene>
    <name evidence="1" type="primary">CLB2_2</name>
    <name evidence="1" type="ORF">LTR91_024963</name>
</gene>
<name>A0AAN6H0M1_9PEZI</name>
<evidence type="ECO:0000313" key="2">
    <source>
        <dbReference type="Proteomes" id="UP001175353"/>
    </source>
</evidence>
<reference evidence="1" key="1">
    <citation type="submission" date="2023-06" db="EMBL/GenBank/DDBJ databases">
        <title>Black Yeasts Isolated from many extreme environments.</title>
        <authorList>
            <person name="Coleine C."/>
            <person name="Stajich J.E."/>
            <person name="Selbmann L."/>
        </authorList>
    </citation>
    <scope>NUCLEOTIDE SEQUENCE</scope>
    <source>
        <strain evidence="1">CCFEE 5200</strain>
    </source>
</reference>
<dbReference type="EMBL" id="JAUJLE010000692">
    <property type="protein sequence ID" value="KAK0951470.1"/>
    <property type="molecule type" value="Genomic_DNA"/>
</dbReference>
<dbReference type="Proteomes" id="UP001175353">
    <property type="component" value="Unassembled WGS sequence"/>
</dbReference>
<proteinExistence type="predicted"/>
<protein>
    <submittedName>
        <fullName evidence="1">G2/mitotic-specific cyclin</fullName>
    </submittedName>
</protein>
<organism evidence="1 2">
    <name type="scientific">Friedmanniomyces endolithicus</name>
    <dbReference type="NCBI Taxonomy" id="329885"/>
    <lineage>
        <taxon>Eukaryota</taxon>
        <taxon>Fungi</taxon>
        <taxon>Dikarya</taxon>
        <taxon>Ascomycota</taxon>
        <taxon>Pezizomycotina</taxon>
        <taxon>Dothideomycetes</taxon>
        <taxon>Dothideomycetidae</taxon>
        <taxon>Mycosphaerellales</taxon>
        <taxon>Teratosphaeriaceae</taxon>
        <taxon>Friedmanniomyces</taxon>
    </lineage>
</organism>